<evidence type="ECO:0000313" key="1">
    <source>
        <dbReference type="EMBL" id="KAK8836301.1"/>
    </source>
</evidence>
<comment type="caution">
    <text evidence="1">The sequence shown here is derived from an EMBL/GenBank/DDBJ whole genome shotgun (WGS) entry which is preliminary data.</text>
</comment>
<keyword evidence="2" id="KW-1185">Reference proteome</keyword>
<accession>A0ABR2GRK9</accession>
<dbReference type="Proteomes" id="UP001470230">
    <property type="component" value="Unassembled WGS sequence"/>
</dbReference>
<protein>
    <submittedName>
        <fullName evidence="1">Uncharacterized protein</fullName>
    </submittedName>
</protein>
<name>A0ABR2GRK9_9EUKA</name>
<reference evidence="1 2" key="1">
    <citation type="submission" date="2024-04" db="EMBL/GenBank/DDBJ databases">
        <title>Tritrichomonas musculus Genome.</title>
        <authorList>
            <person name="Alves-Ferreira E."/>
            <person name="Grigg M."/>
            <person name="Lorenzi H."/>
            <person name="Galac M."/>
        </authorList>
    </citation>
    <scope>NUCLEOTIDE SEQUENCE [LARGE SCALE GENOMIC DNA]</scope>
    <source>
        <strain evidence="1 2">EAF2021</strain>
    </source>
</reference>
<sequence>MNDIYKQSFDQIHNSDIIDDDNFENDDLFSFQHNSKKINIFYSQLTKYSRHVRESYLFFDVINRLPQEIHKFQKNFSLYLKT</sequence>
<organism evidence="1 2">
    <name type="scientific">Tritrichomonas musculus</name>
    <dbReference type="NCBI Taxonomy" id="1915356"/>
    <lineage>
        <taxon>Eukaryota</taxon>
        <taxon>Metamonada</taxon>
        <taxon>Parabasalia</taxon>
        <taxon>Tritrichomonadida</taxon>
        <taxon>Tritrichomonadidae</taxon>
        <taxon>Tritrichomonas</taxon>
    </lineage>
</organism>
<dbReference type="EMBL" id="JAPFFF010000066">
    <property type="protein sequence ID" value="KAK8836301.1"/>
    <property type="molecule type" value="Genomic_DNA"/>
</dbReference>
<proteinExistence type="predicted"/>
<evidence type="ECO:0000313" key="2">
    <source>
        <dbReference type="Proteomes" id="UP001470230"/>
    </source>
</evidence>
<gene>
    <name evidence="1" type="ORF">M9Y10_039635</name>
</gene>